<dbReference type="Proteomes" id="UP000591131">
    <property type="component" value="Unassembled WGS sequence"/>
</dbReference>
<dbReference type="PROSITE" id="PS50082">
    <property type="entry name" value="WD_REPEATS_2"/>
    <property type="match status" value="2"/>
</dbReference>
<dbReference type="InterPro" id="IPR011044">
    <property type="entry name" value="Quino_amine_DH_bsu"/>
</dbReference>
<dbReference type="OrthoDB" id="2306at2759"/>
<dbReference type="Gene3D" id="2.130.10.10">
    <property type="entry name" value="YVTN repeat-like/Quinoprotein amine dehydrogenase"/>
    <property type="match status" value="2"/>
</dbReference>
<name>A0A7J6L5Z6_PERCH</name>
<sequence>MTSSPYACYPPLPSPERGFPFSISVDQTDSNKIALRWGTDRPNCSELRYPSGNNVVLRHLKVANDVFAYTGHATRRVQVAVISPNGQWVASGDNSGILKVWGAKGDHADKGEFRLWSGDIRGISWSPDSQRIAVCGSGREISAACIGDLSGHQKGINSISFRPARPFRIATGSEDTCVNLYEGPPFKFKTSLTGKHTNFVQGVTYTPNGSQLVTCGSDGVVNVFDGSTAEFQYSLPKLPCTIFAVACPDDNTVVTACADKHVRCFDIGSASNGTLRWDVEVGKELADQQVGVAVAGQLAVITTCLDGRLLRWSVADGQRLDEFVGSCGAIYSVAYDNVNDRVLWASADSTLHQWKPEFDQVTCLAKSIRPTAGILLPPSTGVPVIVNKEGVILEGTNKSSEVADSSQLLGLHGGSAVVFSAKRRHIESADGRLSIKLEREPLAIAFSEELKCIAVSYEASTASLHEQVTEREVFIYDIFTGAEVRRVRSNHKADICILEFSQNTKHLAVGAVDGSVSIIATSTWATIPSTQGWTYHTSRIMDCSWSDDDKLATAGLDKMVCIFDVSTAENASLFLRLTDCHKDGVTAVGWMGDDTIVEATAFYVFGSCTEFMIYFSDHWPSCVAAAATKLPRGGINEVPLMQSVTHHQQADQSNVNETAIAAQL</sequence>
<dbReference type="GO" id="GO:0030864">
    <property type="term" value="C:cortical actin cytoskeleton"/>
    <property type="evidence" value="ECO:0007669"/>
    <property type="project" value="TreeGrafter"/>
</dbReference>
<evidence type="ECO:0000256" key="2">
    <source>
        <dbReference type="ARBA" id="ARBA00022737"/>
    </source>
</evidence>
<dbReference type="Pfam" id="PF00400">
    <property type="entry name" value="WD40"/>
    <property type="match status" value="5"/>
</dbReference>
<dbReference type="InterPro" id="IPR036322">
    <property type="entry name" value="WD40_repeat_dom_sf"/>
</dbReference>
<keyword evidence="1 3" id="KW-0853">WD repeat</keyword>
<evidence type="ECO:0000313" key="5">
    <source>
        <dbReference type="Proteomes" id="UP000591131"/>
    </source>
</evidence>
<dbReference type="SUPFAM" id="SSF50969">
    <property type="entry name" value="YVTN repeat-like/Quinoprotein amine dehydrogenase"/>
    <property type="match status" value="1"/>
</dbReference>
<dbReference type="PANTHER" id="PTHR19856:SF0">
    <property type="entry name" value="WD REPEAT-CONTAINING PROTEIN 1"/>
    <property type="match status" value="1"/>
</dbReference>
<dbReference type="AlphaFoldDB" id="A0A7J6L5Z6"/>
<feature type="repeat" description="WD" evidence="3">
    <location>
        <begin position="193"/>
        <end position="234"/>
    </location>
</feature>
<dbReference type="InterPro" id="IPR001680">
    <property type="entry name" value="WD40_rpt"/>
</dbReference>
<organism evidence="4 5">
    <name type="scientific">Perkinsus chesapeaki</name>
    <name type="common">Clam parasite</name>
    <name type="synonym">Perkinsus andrewsi</name>
    <dbReference type="NCBI Taxonomy" id="330153"/>
    <lineage>
        <taxon>Eukaryota</taxon>
        <taxon>Sar</taxon>
        <taxon>Alveolata</taxon>
        <taxon>Perkinsozoa</taxon>
        <taxon>Perkinsea</taxon>
        <taxon>Perkinsida</taxon>
        <taxon>Perkinsidae</taxon>
        <taxon>Perkinsus</taxon>
    </lineage>
</organism>
<comment type="caution">
    <text evidence="4">The sequence shown here is derived from an EMBL/GenBank/DDBJ whole genome shotgun (WGS) entry which is preliminary data.</text>
</comment>
<accession>A0A7J6L5Z6</accession>
<feature type="repeat" description="WD" evidence="3">
    <location>
        <begin position="149"/>
        <end position="182"/>
    </location>
</feature>
<evidence type="ECO:0000256" key="1">
    <source>
        <dbReference type="ARBA" id="ARBA00022574"/>
    </source>
</evidence>
<dbReference type="EMBL" id="JAAPAO010000719">
    <property type="protein sequence ID" value="KAF4654600.1"/>
    <property type="molecule type" value="Genomic_DNA"/>
</dbReference>
<dbReference type="InterPro" id="IPR015943">
    <property type="entry name" value="WD40/YVTN_repeat-like_dom_sf"/>
</dbReference>
<keyword evidence="2" id="KW-0677">Repeat</keyword>
<dbReference type="SUPFAM" id="SSF50978">
    <property type="entry name" value="WD40 repeat-like"/>
    <property type="match status" value="1"/>
</dbReference>
<evidence type="ECO:0000313" key="4">
    <source>
        <dbReference type="EMBL" id="KAF4654600.1"/>
    </source>
</evidence>
<protein>
    <recommendedName>
        <fullName evidence="6">WD repeat-containing protein 1</fullName>
    </recommendedName>
</protein>
<proteinExistence type="predicted"/>
<keyword evidence="5" id="KW-1185">Reference proteome</keyword>
<dbReference type="PANTHER" id="PTHR19856">
    <property type="entry name" value="WD-REPEATCONTAINING PROTEIN WDR1"/>
    <property type="match status" value="1"/>
</dbReference>
<dbReference type="GO" id="GO:0051015">
    <property type="term" value="F:actin filament binding"/>
    <property type="evidence" value="ECO:0007669"/>
    <property type="project" value="TreeGrafter"/>
</dbReference>
<reference evidence="4 5" key="1">
    <citation type="submission" date="2020-04" db="EMBL/GenBank/DDBJ databases">
        <title>Perkinsus chesapeaki whole genome sequence.</title>
        <authorList>
            <person name="Bogema D.R."/>
        </authorList>
    </citation>
    <scope>NUCLEOTIDE SEQUENCE [LARGE SCALE GENOMIC DNA]</scope>
    <source>
        <strain evidence="4">ATCC PRA-425</strain>
    </source>
</reference>
<dbReference type="GO" id="GO:0030042">
    <property type="term" value="P:actin filament depolymerization"/>
    <property type="evidence" value="ECO:0007669"/>
    <property type="project" value="TreeGrafter"/>
</dbReference>
<evidence type="ECO:0008006" key="6">
    <source>
        <dbReference type="Google" id="ProtNLM"/>
    </source>
</evidence>
<gene>
    <name evidence="4" type="ORF">FOL47_009870</name>
</gene>
<dbReference type="SMART" id="SM00320">
    <property type="entry name" value="WD40"/>
    <property type="match status" value="7"/>
</dbReference>
<evidence type="ECO:0000256" key="3">
    <source>
        <dbReference type="PROSITE-ProRule" id="PRU00221"/>
    </source>
</evidence>